<dbReference type="Pfam" id="PF11015">
    <property type="entry name" value="DUF2853"/>
    <property type="match status" value="1"/>
</dbReference>
<reference evidence="1 2" key="1">
    <citation type="submission" date="2017-05" db="EMBL/GenBank/DDBJ databases">
        <authorList>
            <person name="Varghese N."/>
            <person name="Submissions S."/>
        </authorList>
    </citation>
    <scope>NUCLEOTIDE SEQUENCE [LARGE SCALE GENOMIC DNA]</scope>
    <source>
        <strain evidence="1 2">DSM 25457</strain>
    </source>
</reference>
<evidence type="ECO:0008006" key="3">
    <source>
        <dbReference type="Google" id="ProtNLM"/>
    </source>
</evidence>
<evidence type="ECO:0000313" key="2">
    <source>
        <dbReference type="Proteomes" id="UP001158067"/>
    </source>
</evidence>
<sequence>MPNYLENVKKYVDSPNENAVEALVGHLGLALQNRDSAVVAATDPEELASIKSGYCSKTLDLSDEETDKAMASVCEIMKGDRAKCRVAFYYLLAQESGAMDRLAAE</sequence>
<dbReference type="RefSeq" id="WP_283431709.1">
    <property type="nucleotide sequence ID" value="NZ_CAWLDM010000001.1"/>
</dbReference>
<proteinExistence type="predicted"/>
<dbReference type="SUPFAM" id="SSF158587">
    <property type="entry name" value="Jann4075-like"/>
    <property type="match status" value="1"/>
</dbReference>
<dbReference type="Proteomes" id="UP001158067">
    <property type="component" value="Unassembled WGS sequence"/>
</dbReference>
<dbReference type="InterPro" id="IPR021274">
    <property type="entry name" value="DUF2853"/>
</dbReference>
<dbReference type="InterPro" id="IPR023154">
    <property type="entry name" value="Jann4075-like_sf"/>
</dbReference>
<dbReference type="Gene3D" id="1.10.238.120">
    <property type="entry name" value="Jann4075-like"/>
    <property type="match status" value="1"/>
</dbReference>
<keyword evidence="2" id="KW-1185">Reference proteome</keyword>
<accession>A0ABY1PU78</accession>
<dbReference type="EMBL" id="FXUG01000002">
    <property type="protein sequence ID" value="SMP48227.1"/>
    <property type="molecule type" value="Genomic_DNA"/>
</dbReference>
<gene>
    <name evidence="1" type="ORF">SAMN06265222_102397</name>
</gene>
<protein>
    <recommendedName>
        <fullName evidence="3">DUF2853 family protein</fullName>
    </recommendedName>
</protein>
<name>A0ABY1PU78_9BACT</name>
<organism evidence="1 2">
    <name type="scientific">Neorhodopirellula lusitana</name>
    <dbReference type="NCBI Taxonomy" id="445327"/>
    <lineage>
        <taxon>Bacteria</taxon>
        <taxon>Pseudomonadati</taxon>
        <taxon>Planctomycetota</taxon>
        <taxon>Planctomycetia</taxon>
        <taxon>Pirellulales</taxon>
        <taxon>Pirellulaceae</taxon>
        <taxon>Neorhodopirellula</taxon>
    </lineage>
</organism>
<evidence type="ECO:0000313" key="1">
    <source>
        <dbReference type="EMBL" id="SMP48227.1"/>
    </source>
</evidence>
<comment type="caution">
    <text evidence="1">The sequence shown here is derived from an EMBL/GenBank/DDBJ whole genome shotgun (WGS) entry which is preliminary data.</text>
</comment>